<evidence type="ECO:0000313" key="2">
    <source>
        <dbReference type="Proteomes" id="UP001611383"/>
    </source>
</evidence>
<dbReference type="RefSeq" id="WP_395813559.1">
    <property type="nucleotide sequence ID" value="NZ_CP043494.1"/>
</dbReference>
<reference evidence="1 2" key="1">
    <citation type="submission" date="2019-08" db="EMBL/GenBank/DDBJ databases">
        <title>Archangium and Cystobacter genomes.</title>
        <authorList>
            <person name="Chen I.-C.K."/>
            <person name="Wielgoss S."/>
        </authorList>
    </citation>
    <scope>NUCLEOTIDE SEQUENCE [LARGE SCALE GENOMIC DNA]</scope>
    <source>
        <strain evidence="1 2">Cbm 6</strain>
    </source>
</reference>
<sequence length="473" mass="51355">MRWPALIVLSVWVACTPVQPPLDPPPVEEGDPFVVWKKYGQARTIKLFEEYARASRGEPADLDGNGVPDTTSVPMPDGGMRWEFAPQQDGRFRWAVEENTGGDLLTLVDADGDGRIESREELTADGALRVLWQDTDRDGVLEERRTEQKDENGVRVVVERDLEGTGSYSLVTEYSLPLVLPATYEECREKGFFVGDFPSLNTKDAEPNSIKFRSKPVITIIGGAAKGACNDYEMPSVVSAVECALGIQDEKKGFQCLKATNAELADRFRAGLLRNRITIACGLNCDGVGGITLGSQTRAPYVNLNWQYIDAQPSDATCETVFHELLHATQAASPGVNHHEGDPKDQVYACSLYCSGCRTHALSKPSPTENENCARCAGTPEEKRKCGVQKKFDAVQCPSAGICHGGILTIKSCEKCKGVVDYDCAGQPIESGGGGDFYCCETCPTDANRSNDMPCTSSPTLPNGCNIKPSMCQ</sequence>
<dbReference type="PROSITE" id="PS51257">
    <property type="entry name" value="PROKAR_LIPOPROTEIN"/>
    <property type="match status" value="1"/>
</dbReference>
<evidence type="ECO:0000313" key="1">
    <source>
        <dbReference type="EMBL" id="WNG43103.1"/>
    </source>
</evidence>
<dbReference type="Proteomes" id="UP001611383">
    <property type="component" value="Chromosome"/>
</dbReference>
<gene>
    <name evidence="1" type="ORF">F0U60_02570</name>
</gene>
<name>A0ABY9WHB3_9BACT</name>
<keyword evidence="2" id="KW-1185">Reference proteome</keyword>
<organism evidence="1 2">
    <name type="scientific">Archangium minus</name>
    <dbReference type="NCBI Taxonomy" id="83450"/>
    <lineage>
        <taxon>Bacteria</taxon>
        <taxon>Pseudomonadati</taxon>
        <taxon>Myxococcota</taxon>
        <taxon>Myxococcia</taxon>
        <taxon>Myxococcales</taxon>
        <taxon>Cystobacterineae</taxon>
        <taxon>Archangiaceae</taxon>
        <taxon>Archangium</taxon>
    </lineage>
</organism>
<proteinExistence type="predicted"/>
<dbReference type="EMBL" id="CP043494">
    <property type="protein sequence ID" value="WNG43103.1"/>
    <property type="molecule type" value="Genomic_DNA"/>
</dbReference>
<protein>
    <submittedName>
        <fullName evidence="1">Uncharacterized protein</fullName>
    </submittedName>
</protein>
<accession>A0ABY9WHB3</accession>